<evidence type="ECO:0000313" key="3">
    <source>
        <dbReference type="EMBL" id="SFV14614.1"/>
    </source>
</evidence>
<keyword evidence="4" id="KW-1185">Reference proteome</keyword>
<evidence type="ECO:0000259" key="2">
    <source>
        <dbReference type="Pfam" id="PF07589"/>
    </source>
</evidence>
<evidence type="ECO:0000313" key="4">
    <source>
        <dbReference type="Proteomes" id="UP000199391"/>
    </source>
</evidence>
<feature type="signal peptide" evidence="1">
    <location>
        <begin position="1"/>
        <end position="28"/>
    </location>
</feature>
<sequence length="241" mass="24875">MNRTPSTLKKTVAAALASVALWAPTAHATIIDFEDADPGFLGNGDTVQSRGFSFTSFSNDSAADLGALSGAIFDGTDTGFCTTPLACPVNNASRYFAGLDDGSAIMKSATSSHFKLSGFDASFIGGGGAYPAMAGLLQVYGITAQNTVHLLEYALGGPGAGGFLMNHRNTGAAFSALELTEVYFYGYMCDASQNCHDTNTLKAQFALDNVDVTDVPEPATAALMLLGLAGLAATRRRAAQA</sequence>
<gene>
    <name evidence="3" type="ORF">SAMN05216552_10439</name>
</gene>
<reference evidence="4" key="1">
    <citation type="submission" date="2016-10" db="EMBL/GenBank/DDBJ databases">
        <authorList>
            <person name="Varghese N."/>
            <person name="Submissions S."/>
        </authorList>
    </citation>
    <scope>NUCLEOTIDE SEQUENCE [LARGE SCALE GENOMIC DNA]</scope>
    <source>
        <strain evidence="4">CGMCC 1.11014</strain>
    </source>
</reference>
<dbReference type="OrthoDB" id="8753759at2"/>
<protein>
    <submittedName>
        <fullName evidence="3">PEP-CTERM protein-sorting domain-containing protein/MYXO-CTERM domain-containing protein</fullName>
    </submittedName>
</protein>
<dbReference type="Pfam" id="PF07589">
    <property type="entry name" value="PEP-CTERM"/>
    <property type="match status" value="1"/>
</dbReference>
<proteinExistence type="predicted"/>
<keyword evidence="1" id="KW-0732">Signal</keyword>
<organism evidence="3 4">
    <name type="scientific">Pseudoduganella namucuonensis</name>
    <dbReference type="NCBI Taxonomy" id="1035707"/>
    <lineage>
        <taxon>Bacteria</taxon>
        <taxon>Pseudomonadati</taxon>
        <taxon>Pseudomonadota</taxon>
        <taxon>Betaproteobacteria</taxon>
        <taxon>Burkholderiales</taxon>
        <taxon>Oxalobacteraceae</taxon>
        <taxon>Telluria group</taxon>
        <taxon>Pseudoduganella</taxon>
    </lineage>
</organism>
<dbReference type="InterPro" id="IPR013424">
    <property type="entry name" value="Ice-binding_C"/>
</dbReference>
<dbReference type="AlphaFoldDB" id="A0A1I7LY22"/>
<dbReference type="EMBL" id="FPBO01000043">
    <property type="protein sequence ID" value="SFV14614.1"/>
    <property type="molecule type" value="Genomic_DNA"/>
</dbReference>
<dbReference type="NCBIfam" id="TIGR02595">
    <property type="entry name" value="PEP_CTERM"/>
    <property type="match status" value="1"/>
</dbReference>
<accession>A0A1I7LY22</accession>
<name>A0A1I7LY22_9BURK</name>
<dbReference type="NCBIfam" id="NF038120">
    <property type="entry name" value="PEP_CTERM_QFxxD"/>
    <property type="match status" value="1"/>
</dbReference>
<feature type="chain" id="PRO_5011499716" evidence="1">
    <location>
        <begin position="29"/>
        <end position="241"/>
    </location>
</feature>
<feature type="domain" description="Ice-binding protein C-terminal" evidence="2">
    <location>
        <begin position="214"/>
        <end position="237"/>
    </location>
</feature>
<dbReference type="Proteomes" id="UP000199391">
    <property type="component" value="Unassembled WGS sequence"/>
</dbReference>
<dbReference type="RefSeq" id="WP_093559927.1">
    <property type="nucleotide sequence ID" value="NZ_FPBO01000043.1"/>
</dbReference>
<evidence type="ECO:0000256" key="1">
    <source>
        <dbReference type="SAM" id="SignalP"/>
    </source>
</evidence>